<organism evidence="2">
    <name type="scientific">Notodromas monacha</name>
    <dbReference type="NCBI Taxonomy" id="399045"/>
    <lineage>
        <taxon>Eukaryota</taxon>
        <taxon>Metazoa</taxon>
        <taxon>Ecdysozoa</taxon>
        <taxon>Arthropoda</taxon>
        <taxon>Crustacea</taxon>
        <taxon>Oligostraca</taxon>
        <taxon>Ostracoda</taxon>
        <taxon>Podocopa</taxon>
        <taxon>Podocopida</taxon>
        <taxon>Cypridocopina</taxon>
        <taxon>Cypridoidea</taxon>
        <taxon>Cyprididae</taxon>
        <taxon>Notodromas</taxon>
    </lineage>
</organism>
<dbReference type="OrthoDB" id="70142at2759"/>
<accession>A0A7R9BPQ5</accession>
<dbReference type="SUPFAM" id="SSF47923">
    <property type="entry name" value="Ypt/Rab-GAP domain of gyp1p"/>
    <property type="match status" value="1"/>
</dbReference>
<dbReference type="InterPro" id="IPR035969">
    <property type="entry name" value="Rab-GAP_TBC_sf"/>
</dbReference>
<reference evidence="2" key="1">
    <citation type="submission" date="2020-11" db="EMBL/GenBank/DDBJ databases">
        <authorList>
            <person name="Tran Van P."/>
        </authorList>
    </citation>
    <scope>NUCLEOTIDE SEQUENCE</scope>
</reference>
<evidence type="ECO:0000256" key="1">
    <source>
        <dbReference type="SAM" id="MobiDB-lite"/>
    </source>
</evidence>
<feature type="region of interest" description="Disordered" evidence="1">
    <location>
        <begin position="767"/>
        <end position="789"/>
    </location>
</feature>
<dbReference type="EMBL" id="CAJPEX010001562">
    <property type="protein sequence ID" value="CAG0919410.1"/>
    <property type="molecule type" value="Genomic_DNA"/>
</dbReference>
<evidence type="ECO:0000313" key="3">
    <source>
        <dbReference type="Proteomes" id="UP000678499"/>
    </source>
</evidence>
<feature type="region of interest" description="Disordered" evidence="1">
    <location>
        <begin position="536"/>
        <end position="629"/>
    </location>
</feature>
<dbReference type="Proteomes" id="UP000678499">
    <property type="component" value="Unassembled WGS sequence"/>
</dbReference>
<name>A0A7R9BPQ5_9CRUS</name>
<protein>
    <submittedName>
        <fullName evidence="2">Uncharacterized protein</fullName>
    </submittedName>
</protein>
<proteinExistence type="predicted"/>
<feature type="compositionally biased region" description="Pro residues" evidence="1">
    <location>
        <begin position="589"/>
        <end position="624"/>
    </location>
</feature>
<keyword evidence="3" id="KW-1185">Reference proteome</keyword>
<feature type="compositionally biased region" description="Pro residues" evidence="1">
    <location>
        <begin position="555"/>
        <end position="572"/>
    </location>
</feature>
<sequence length="1200" mass="135841">MNPNRPQSSPNITDEERVKQSHMFSNEWMNKAYRKVALPNPACEKVLGKVNDALARRLRKPTGTPAQQQALFMLLGHKFVKDHYPDRKIDPTVLEGLPRDEKEKIMRQTTEFLDKETQAAIDDIGMPKSFAEYNENDDLGHYVREVRSTFRNGLDEEVQKQVENFGKKQTGSLKGKVVTPEQCRNTIVGQTLLSLMDFNPSLASDIENDYKSKVNMMPNPLRQKIYMEHMFQKELKTLLRKPVNEINDDLLKQQKGIVQAKMKDQNIERPTRSNAAKNIYKLVYKEAPGLKALQSDDEHKFQASKVLNIIHVLSKKVQTSQVFFLCPLQLAFGKLLEEENDDDMLKLSLLLDLACEHVKPNPVKLFGYADEVLALLKTEDPEYYKKLMEVIKLKIKPTANDFPDECLNQKQLQAEKLYNDIAESSASGTLPQHLEPILGDPAIFLRKWLVQGFAGVLNTNGLMLTWDHLFLNKCSDKIFVNTTLAILKLIKPWMMHAKSYTGVRKVFLEEPANLYTTDLRKAYQHLQKTPGVLSGFPPNTNYIEGPVQERAPTPVRTPSPPPRLIPFGPALPPFDVHIDLDSDEEPPREPTPPPPKPPTPPPREPTPPPPPKAPTPPPRAPTPPAMTHWVPYSKSFGDKKTPKPTIIQKPFDLYIDGLRFLPDNIALAKVTGRFFNVKDEEGPSRQVQDINALPIAESPHRTPKIKHRTTVNKEGIIINPFVTCMLKAYGYQTHTKEVVHLGSCILGIFEEVDRKPMLRTGGHQMRLKRGDPQVNGGPENLTADDMDENPSVPGLTLLLRLLPHEEEEVSAPEYEKGFYKSLPCKPNKSELTLYNYYASTPDFKASVGDKAREIQKSTGAATTPDGPELKKWLTNALANKNKPADIQRFVKYDQKTGLSVVVQQAFCLAEYHEFRYAQAFVQIVYENEIDQLLKACQPETRCLTSKLESLSPYRYPKWLDQPKILKPKFEENALMIIRIMGFPVAYTPGKGGPGKGTVSNRTSGKALELKLELCLAWTVIPLFSKKCLIQGEYSLPLFKAPIPADILKECVDSFPDFNQVLVKHVKDKASPLKDHNGASLDMAVWDGRFQVNEAPEIDIREWMQSYEKQIEDGVYLQTHHQLLTALGKETQAENQRSFTALKKAGTYHQIVLENLDPKTKSAGPKGDTFEQEKDKFFSECDKEFKRAFNEALSKAGQKPL</sequence>
<evidence type="ECO:0000313" key="2">
    <source>
        <dbReference type="EMBL" id="CAD7279258.1"/>
    </source>
</evidence>
<dbReference type="AlphaFoldDB" id="A0A7R9BPQ5"/>
<dbReference type="EMBL" id="OA883599">
    <property type="protein sequence ID" value="CAD7279258.1"/>
    <property type="molecule type" value="Genomic_DNA"/>
</dbReference>
<feature type="compositionally biased region" description="Basic and acidic residues" evidence="1">
    <location>
        <begin position="576"/>
        <end position="588"/>
    </location>
</feature>
<gene>
    <name evidence="2" type="ORF">NMOB1V02_LOCUS6935</name>
</gene>
<dbReference type="Gene3D" id="1.10.472.80">
    <property type="entry name" value="Ypt/Rab-GAP domain of gyp1p, domain 3"/>
    <property type="match status" value="1"/>
</dbReference>